<keyword evidence="2" id="KW-1185">Reference proteome</keyword>
<proteinExistence type="predicted"/>
<dbReference type="Gene3D" id="3.40.50.720">
    <property type="entry name" value="NAD(P)-binding Rossmann-like Domain"/>
    <property type="match status" value="1"/>
</dbReference>
<dbReference type="EMBL" id="BOPZ01000006">
    <property type="protein sequence ID" value="GIM28376.1"/>
    <property type="molecule type" value="Genomic_DNA"/>
</dbReference>
<name>A0A919RZ44_9CLOT</name>
<dbReference type="InterPro" id="IPR036188">
    <property type="entry name" value="FAD/NAD-bd_sf"/>
</dbReference>
<gene>
    <name evidence="1" type="ORF">CPJCM30710_10420</name>
</gene>
<sequence length="105" mass="11742">MLEDVLAISEHYLNNDQALRTIIKERNIGVVGNAKVTKITPNGISYAKDGQEHILHIIAAGYRSNNQLEYALDGKAEYLTVIGNEEVPRKILTAVHEGYHTIRVM</sequence>
<dbReference type="AlphaFoldDB" id="A0A919RZ44"/>
<dbReference type="Proteomes" id="UP000679179">
    <property type="component" value="Unassembled WGS sequence"/>
</dbReference>
<dbReference type="Gene3D" id="3.50.50.60">
    <property type="entry name" value="FAD/NAD(P)-binding domain"/>
    <property type="match status" value="1"/>
</dbReference>
<accession>A0A919RZ44</accession>
<comment type="caution">
    <text evidence="1">The sequence shown here is derived from an EMBL/GenBank/DDBJ whole genome shotgun (WGS) entry which is preliminary data.</text>
</comment>
<protein>
    <submittedName>
        <fullName evidence="1">Uncharacterized protein</fullName>
    </submittedName>
</protein>
<dbReference type="RefSeq" id="WP_212903114.1">
    <property type="nucleotide sequence ID" value="NZ_BOPZ01000006.1"/>
</dbReference>
<reference evidence="1" key="1">
    <citation type="submission" date="2021-03" db="EMBL/GenBank/DDBJ databases">
        <title>Taxonomic study of Clostridium polyendosporum from meadow-gley soil under rice.</title>
        <authorList>
            <person name="Kobayashi H."/>
            <person name="Tanizawa Y."/>
            <person name="Yagura M."/>
        </authorList>
    </citation>
    <scope>NUCLEOTIDE SEQUENCE</scope>
    <source>
        <strain evidence="1">JCM 30710</strain>
    </source>
</reference>
<evidence type="ECO:0000313" key="1">
    <source>
        <dbReference type="EMBL" id="GIM28376.1"/>
    </source>
</evidence>
<organism evidence="1 2">
    <name type="scientific">Clostridium polyendosporum</name>
    <dbReference type="NCBI Taxonomy" id="69208"/>
    <lineage>
        <taxon>Bacteria</taxon>
        <taxon>Bacillati</taxon>
        <taxon>Bacillota</taxon>
        <taxon>Clostridia</taxon>
        <taxon>Eubacteriales</taxon>
        <taxon>Clostridiaceae</taxon>
        <taxon>Clostridium</taxon>
    </lineage>
</organism>
<evidence type="ECO:0000313" key="2">
    <source>
        <dbReference type="Proteomes" id="UP000679179"/>
    </source>
</evidence>